<gene>
    <name evidence="4" type="ORF">FC56_GL000756</name>
</gene>
<evidence type="ECO:0000313" key="5">
    <source>
        <dbReference type="Proteomes" id="UP000051256"/>
    </source>
</evidence>
<dbReference type="STRING" id="1423802.FC56_GL000756"/>
<sequence>MKRIVTFTAALLSVITLSACGAKSATSDKTSSSSSSTSNTKLTTKNGHTAKMQDAIDKYNQVKVGSEYNKGKGGTSVEKVKAIYGNPDSTTHAKVEGTKEKSTVYNWKKVGNSKNGLTMSVEFYRGKTIFKSYSDYNEAQKISNTKYKTIKKGASYKSTLQKLGTPVAESVVNSGISGVIVTKYYNTSGKEILLTFANHSLLFKGMSR</sequence>
<dbReference type="InterPro" id="IPR037873">
    <property type="entry name" value="BamE-like"/>
</dbReference>
<dbReference type="Gene3D" id="3.30.1450.10">
    <property type="match status" value="2"/>
</dbReference>
<reference evidence="4 5" key="1">
    <citation type="journal article" date="2015" name="Genome Announc.">
        <title>Expanding the biotechnology potential of lactobacilli through comparative genomics of 213 strains and associated genera.</title>
        <authorList>
            <person name="Sun Z."/>
            <person name="Harris H.M."/>
            <person name="McCann A."/>
            <person name="Guo C."/>
            <person name="Argimon S."/>
            <person name="Zhang W."/>
            <person name="Yang X."/>
            <person name="Jeffery I.B."/>
            <person name="Cooney J.C."/>
            <person name="Kagawa T.F."/>
            <person name="Liu W."/>
            <person name="Song Y."/>
            <person name="Salvetti E."/>
            <person name="Wrobel A."/>
            <person name="Rasinkangas P."/>
            <person name="Parkhill J."/>
            <person name="Rea M.C."/>
            <person name="O'Sullivan O."/>
            <person name="Ritari J."/>
            <person name="Douillard F.P."/>
            <person name="Paul Ross R."/>
            <person name="Yang R."/>
            <person name="Briner A.E."/>
            <person name="Felis G.E."/>
            <person name="de Vos W.M."/>
            <person name="Barrangou R."/>
            <person name="Klaenhammer T.R."/>
            <person name="Caufield P.W."/>
            <person name="Cui Y."/>
            <person name="Zhang H."/>
            <person name="O'Toole P.W."/>
        </authorList>
    </citation>
    <scope>NUCLEOTIDE SEQUENCE [LARGE SCALE GENOMIC DNA]</scope>
    <source>
        <strain evidence="4 5">DSM 24302</strain>
    </source>
</reference>
<dbReference type="EMBL" id="AYZR01000009">
    <property type="protein sequence ID" value="KRM93092.1"/>
    <property type="molecule type" value="Genomic_DNA"/>
</dbReference>
<dbReference type="Proteomes" id="UP000051256">
    <property type="component" value="Unassembled WGS sequence"/>
</dbReference>
<comment type="caution">
    <text evidence="4">The sequence shown here is derived from an EMBL/GenBank/DDBJ whole genome shotgun (WGS) entry which is preliminary data.</text>
</comment>
<dbReference type="PATRIC" id="fig|1423802.4.peg.767"/>
<dbReference type="RefSeq" id="WP_056978487.1">
    <property type="nucleotide sequence ID" value="NZ_AYZR01000009.1"/>
</dbReference>
<feature type="compositionally biased region" description="Low complexity" evidence="2">
    <location>
        <begin position="24"/>
        <end position="45"/>
    </location>
</feature>
<dbReference type="PROSITE" id="PS51257">
    <property type="entry name" value="PROKAR_LIPOPROTEIN"/>
    <property type="match status" value="1"/>
</dbReference>
<evidence type="ECO:0008006" key="6">
    <source>
        <dbReference type="Google" id="ProtNLM"/>
    </source>
</evidence>
<evidence type="ECO:0000256" key="1">
    <source>
        <dbReference type="ARBA" id="ARBA00022729"/>
    </source>
</evidence>
<evidence type="ECO:0000256" key="3">
    <source>
        <dbReference type="SAM" id="SignalP"/>
    </source>
</evidence>
<organism evidence="4 5">
    <name type="scientific">Lentilactobacillus senioris DSM 24302 = JCM 17472</name>
    <dbReference type="NCBI Taxonomy" id="1423802"/>
    <lineage>
        <taxon>Bacteria</taxon>
        <taxon>Bacillati</taxon>
        <taxon>Bacillota</taxon>
        <taxon>Bacilli</taxon>
        <taxon>Lactobacillales</taxon>
        <taxon>Lactobacillaceae</taxon>
        <taxon>Lentilactobacillus</taxon>
    </lineage>
</organism>
<keyword evidence="5" id="KW-1185">Reference proteome</keyword>
<name>A0A0R2CTX8_9LACO</name>
<accession>A0A0R2CTX8</accession>
<feature type="chain" id="PRO_5006415834" description="DUF3862 domain-containing protein" evidence="3">
    <location>
        <begin position="25"/>
        <end position="208"/>
    </location>
</feature>
<keyword evidence="1 3" id="KW-0732">Signal</keyword>
<feature type="region of interest" description="Disordered" evidence="2">
    <location>
        <begin position="24"/>
        <end position="49"/>
    </location>
</feature>
<evidence type="ECO:0000256" key="2">
    <source>
        <dbReference type="SAM" id="MobiDB-lite"/>
    </source>
</evidence>
<dbReference type="Pfam" id="PF12978">
    <property type="entry name" value="DUF3862"/>
    <property type="match status" value="1"/>
</dbReference>
<evidence type="ECO:0000313" key="4">
    <source>
        <dbReference type="EMBL" id="KRM93092.1"/>
    </source>
</evidence>
<dbReference type="AlphaFoldDB" id="A0A0R2CTX8"/>
<feature type="signal peptide" evidence="3">
    <location>
        <begin position="1"/>
        <end position="24"/>
    </location>
</feature>
<proteinExistence type="predicted"/>
<protein>
    <recommendedName>
        <fullName evidence="6">DUF3862 domain-containing protein</fullName>
    </recommendedName>
</protein>
<dbReference type="InterPro" id="IPR024418">
    <property type="entry name" value="DUF3862"/>
</dbReference>